<sequence length="76" mass="8496">MTDVHMLRIKQYGTPEVKRKIFKAIGGWFGKNSPIKDMGQEEPGKDKEPAPKKVPAAVKEPDGKKSTDIQEEDDEA</sequence>
<proteinExistence type="predicted"/>
<protein>
    <submittedName>
        <fullName evidence="2">Uncharacterized protein</fullName>
    </submittedName>
</protein>
<name>A0A2V0RKQ0_9ZZZZ</name>
<evidence type="ECO:0000256" key="1">
    <source>
        <dbReference type="SAM" id="MobiDB-lite"/>
    </source>
</evidence>
<feature type="compositionally biased region" description="Basic and acidic residues" evidence="1">
    <location>
        <begin position="59"/>
        <end position="68"/>
    </location>
</feature>
<comment type="caution">
    <text evidence="2">The sequence shown here is derived from an EMBL/GenBank/DDBJ whole genome shotgun (WGS) entry which is preliminary data.</text>
</comment>
<dbReference type="AlphaFoldDB" id="A0A2V0RKQ0"/>
<evidence type="ECO:0000313" key="2">
    <source>
        <dbReference type="EMBL" id="GBH22152.1"/>
    </source>
</evidence>
<accession>A0A2V0RKQ0</accession>
<dbReference type="EMBL" id="BDQA01000701">
    <property type="protein sequence ID" value="GBH22152.1"/>
    <property type="molecule type" value="Genomic_RNA"/>
</dbReference>
<reference evidence="2" key="1">
    <citation type="submission" date="2017-04" db="EMBL/GenBank/DDBJ databases">
        <title>Unveiling RNA virosphere associated with marine microorganisms.</title>
        <authorList>
            <person name="Urayama S."/>
            <person name="Takaki Y."/>
            <person name="Nishi S."/>
            <person name="Yoshida Y."/>
            <person name="Deguchi S."/>
            <person name="Takai K."/>
            <person name="Nunoura T."/>
        </authorList>
    </citation>
    <scope>NUCLEOTIDE SEQUENCE</scope>
</reference>
<feature type="region of interest" description="Disordered" evidence="1">
    <location>
        <begin position="28"/>
        <end position="76"/>
    </location>
</feature>
<feature type="compositionally biased region" description="Basic and acidic residues" evidence="1">
    <location>
        <begin position="38"/>
        <end position="51"/>
    </location>
</feature>
<organism evidence="2">
    <name type="scientific">viral metagenome</name>
    <dbReference type="NCBI Taxonomy" id="1070528"/>
    <lineage>
        <taxon>unclassified sequences</taxon>
        <taxon>metagenomes</taxon>
        <taxon>organismal metagenomes</taxon>
    </lineage>
</organism>